<name>B0DHP3_LACBS</name>
<dbReference type="Proteomes" id="UP000001194">
    <property type="component" value="Unassembled WGS sequence"/>
</dbReference>
<proteinExistence type="predicted"/>
<keyword evidence="1" id="KW-0175">Coiled coil</keyword>
<dbReference type="GeneID" id="6079145"/>
<reference evidence="3 4" key="1">
    <citation type="journal article" date="2008" name="Nature">
        <title>The genome of Laccaria bicolor provides insights into mycorrhizal symbiosis.</title>
        <authorList>
            <person name="Martin F."/>
            <person name="Aerts A."/>
            <person name="Ahren D."/>
            <person name="Brun A."/>
            <person name="Danchin E.G.J."/>
            <person name="Duchaussoy F."/>
            <person name="Gibon J."/>
            <person name="Kohler A."/>
            <person name="Lindquist E."/>
            <person name="Pereda V."/>
            <person name="Salamov A."/>
            <person name="Shapiro H.J."/>
            <person name="Wuyts J."/>
            <person name="Blaudez D."/>
            <person name="Buee M."/>
            <person name="Brokstein P."/>
            <person name="Canbaeck B."/>
            <person name="Cohen D."/>
            <person name="Courty P.E."/>
            <person name="Coutinho P.M."/>
            <person name="Delaruelle C."/>
            <person name="Detter J.C."/>
            <person name="Deveau A."/>
            <person name="DiFazio S."/>
            <person name="Duplessis S."/>
            <person name="Fraissinet-Tachet L."/>
            <person name="Lucic E."/>
            <person name="Frey-Klett P."/>
            <person name="Fourrey C."/>
            <person name="Feussner I."/>
            <person name="Gay G."/>
            <person name="Grimwood J."/>
            <person name="Hoegger P.J."/>
            <person name="Jain P."/>
            <person name="Kilaru S."/>
            <person name="Labbe J."/>
            <person name="Lin Y.C."/>
            <person name="Legue V."/>
            <person name="Le Tacon F."/>
            <person name="Marmeisse R."/>
            <person name="Melayah D."/>
            <person name="Montanini B."/>
            <person name="Muratet M."/>
            <person name="Nehls U."/>
            <person name="Niculita-Hirzel H."/>
            <person name="Oudot-Le Secq M.P."/>
            <person name="Peter M."/>
            <person name="Quesneville H."/>
            <person name="Rajashekar B."/>
            <person name="Reich M."/>
            <person name="Rouhier N."/>
            <person name="Schmutz J."/>
            <person name="Yin T."/>
            <person name="Chalot M."/>
            <person name="Henrissat B."/>
            <person name="Kuees U."/>
            <person name="Lucas S."/>
            <person name="Van de Peer Y."/>
            <person name="Podila G.K."/>
            <person name="Polle A."/>
            <person name="Pukkila P.J."/>
            <person name="Richardson P.M."/>
            <person name="Rouze P."/>
            <person name="Sanders I.R."/>
            <person name="Stajich J.E."/>
            <person name="Tunlid A."/>
            <person name="Tuskan G."/>
            <person name="Grigoriev I.V."/>
        </authorList>
    </citation>
    <scope>NUCLEOTIDE SEQUENCE [LARGE SCALE GENOMIC DNA]</scope>
    <source>
        <strain evidence="4">S238N-H82 / ATCC MYA-4686</strain>
    </source>
</reference>
<evidence type="ECO:0000313" key="4">
    <source>
        <dbReference type="Proteomes" id="UP000001194"/>
    </source>
</evidence>
<gene>
    <name evidence="3" type="ORF">LACBIDRAFT_302458</name>
</gene>
<organism evidence="4">
    <name type="scientific">Laccaria bicolor (strain S238N-H82 / ATCC MYA-4686)</name>
    <name type="common">Bicoloured deceiver</name>
    <name type="synonym">Laccaria laccata var. bicolor</name>
    <dbReference type="NCBI Taxonomy" id="486041"/>
    <lineage>
        <taxon>Eukaryota</taxon>
        <taxon>Fungi</taxon>
        <taxon>Dikarya</taxon>
        <taxon>Basidiomycota</taxon>
        <taxon>Agaricomycotina</taxon>
        <taxon>Agaricomycetes</taxon>
        <taxon>Agaricomycetidae</taxon>
        <taxon>Agaricales</taxon>
        <taxon>Agaricineae</taxon>
        <taxon>Hydnangiaceae</taxon>
        <taxon>Laccaria</taxon>
    </lineage>
</organism>
<dbReference type="STRING" id="486041.B0DHP3"/>
<dbReference type="KEGG" id="lbc:LACBIDRAFT_302458"/>
<evidence type="ECO:0000256" key="2">
    <source>
        <dbReference type="SAM" id="MobiDB-lite"/>
    </source>
</evidence>
<dbReference type="InParanoid" id="B0DHP3"/>
<dbReference type="EMBL" id="DS547111">
    <property type="protein sequence ID" value="EDR05871.1"/>
    <property type="molecule type" value="Genomic_DNA"/>
</dbReference>
<accession>B0DHP3</accession>
<dbReference type="HOGENOM" id="CLU_064432_0_0_1"/>
<dbReference type="OrthoDB" id="5424058at2759"/>
<feature type="coiled-coil region" evidence="1">
    <location>
        <begin position="55"/>
        <end position="90"/>
    </location>
</feature>
<feature type="region of interest" description="Disordered" evidence="2">
    <location>
        <begin position="1"/>
        <end position="31"/>
    </location>
</feature>
<protein>
    <submittedName>
        <fullName evidence="3">Predicted protein</fullName>
    </submittedName>
</protein>
<dbReference type="RefSeq" id="XP_001883547.1">
    <property type="nucleotide sequence ID" value="XM_001883512.1"/>
</dbReference>
<evidence type="ECO:0000256" key="1">
    <source>
        <dbReference type="SAM" id="Coils"/>
    </source>
</evidence>
<dbReference type="AlphaFoldDB" id="B0DHP3"/>
<keyword evidence="4" id="KW-1185">Reference proteome</keyword>
<sequence length="373" mass="42261">MSTPRKRSVPDENSPPASTFIPYTTPPTSTVKRVRRQVLKDVTPAQLNEARQSWIEKQKERAQEEELRLREAEEEKERQTTERLRQMEHARTAAGYPMLYAYLSELLATNDRQLSSQVTQMLSHHGIHIIESIHQRQPAATDAWMAARLKTLLVEEGVQLGSVLQPNRDRNITNTLEDFSLAHLLTDARTAALNFFSFLCDLSGYSADATLERRKKKDVVLSTVMCIIAQMKNEKASTFQLVTAIYLLASGASCSLFNVLNHAGFSLSYSSAMDKIKLMGKERLQCIWSLVREKVCMVIWDNINIAFRVNEQRQAAKNHFNNGTTATLLPLFDIPYGSIPLSVLPPRQVRRNVYDFQPHIDLLPTADQVSDGC</sequence>
<evidence type="ECO:0000313" key="3">
    <source>
        <dbReference type="EMBL" id="EDR05871.1"/>
    </source>
</evidence>